<comment type="caution">
    <text evidence="3">The sequence shown here is derived from an EMBL/GenBank/DDBJ whole genome shotgun (WGS) entry which is preliminary data.</text>
</comment>
<feature type="compositionally biased region" description="Polar residues" evidence="1">
    <location>
        <begin position="118"/>
        <end position="131"/>
    </location>
</feature>
<proteinExistence type="predicted"/>
<feature type="non-terminal residue" evidence="3">
    <location>
        <position position="1"/>
    </location>
</feature>
<evidence type="ECO:0000313" key="3">
    <source>
        <dbReference type="EMBL" id="RMX38667.1"/>
    </source>
</evidence>
<evidence type="ECO:0000256" key="1">
    <source>
        <dbReference type="SAM" id="MobiDB-lite"/>
    </source>
</evidence>
<keyword evidence="2" id="KW-0812">Transmembrane</keyword>
<feature type="compositionally biased region" description="Basic and acidic residues" evidence="1">
    <location>
        <begin position="133"/>
        <end position="142"/>
    </location>
</feature>
<name>A0A3M6TB91_POCDA</name>
<reference evidence="3 4" key="1">
    <citation type="journal article" date="2018" name="Sci. Rep.">
        <title>Comparative analysis of the Pocillopora damicornis genome highlights role of immune system in coral evolution.</title>
        <authorList>
            <person name="Cunning R."/>
            <person name="Bay R.A."/>
            <person name="Gillette P."/>
            <person name="Baker A.C."/>
            <person name="Traylor-Knowles N."/>
        </authorList>
    </citation>
    <scope>NUCLEOTIDE SEQUENCE [LARGE SCALE GENOMIC DNA]</scope>
    <source>
        <strain evidence="3">RSMAS</strain>
        <tissue evidence="3">Whole animal</tissue>
    </source>
</reference>
<gene>
    <name evidence="3" type="ORF">pdam_00005874</name>
</gene>
<keyword evidence="4" id="KW-1185">Reference proteome</keyword>
<protein>
    <submittedName>
        <fullName evidence="3">Uncharacterized protein</fullName>
    </submittedName>
</protein>
<keyword evidence="2" id="KW-0472">Membrane</keyword>
<feature type="region of interest" description="Disordered" evidence="1">
    <location>
        <begin position="105"/>
        <end position="142"/>
    </location>
</feature>
<accession>A0A3M6TB91</accession>
<keyword evidence="2" id="KW-1133">Transmembrane helix</keyword>
<evidence type="ECO:0000313" key="4">
    <source>
        <dbReference type="Proteomes" id="UP000275408"/>
    </source>
</evidence>
<dbReference type="AlphaFoldDB" id="A0A3M6TB91"/>
<evidence type="ECO:0000256" key="2">
    <source>
        <dbReference type="SAM" id="Phobius"/>
    </source>
</evidence>
<organism evidence="3 4">
    <name type="scientific">Pocillopora damicornis</name>
    <name type="common">Cauliflower coral</name>
    <name type="synonym">Millepora damicornis</name>
    <dbReference type="NCBI Taxonomy" id="46731"/>
    <lineage>
        <taxon>Eukaryota</taxon>
        <taxon>Metazoa</taxon>
        <taxon>Cnidaria</taxon>
        <taxon>Anthozoa</taxon>
        <taxon>Hexacorallia</taxon>
        <taxon>Scleractinia</taxon>
        <taxon>Astrocoeniina</taxon>
        <taxon>Pocilloporidae</taxon>
        <taxon>Pocillopora</taxon>
    </lineage>
</organism>
<dbReference type="EMBL" id="RCHS01003956">
    <property type="protein sequence ID" value="RMX38667.1"/>
    <property type="molecule type" value="Genomic_DNA"/>
</dbReference>
<feature type="transmembrane region" description="Helical" evidence="2">
    <location>
        <begin position="52"/>
        <end position="76"/>
    </location>
</feature>
<dbReference type="OrthoDB" id="5952509at2759"/>
<sequence length="142" mass="16114">RNDTPGFEQLGFSRVLCDVVRTHHFCVMDWVNRQTAHERPDLLEWRKRQGKAAWYGLWSIIIGSSVTFSGLSFFRLQIPKKYIPLLSLTAGACSGWYVSHRIMRSSSPSDVGSAVPDISQSLENNASTMQESKFGDKDFIKE</sequence>
<dbReference type="Proteomes" id="UP000275408">
    <property type="component" value="Unassembled WGS sequence"/>
</dbReference>